<dbReference type="EC" id="3.5.1.2" evidence="2"/>
<accession>A0A6J6I5Y5</accession>
<protein>
    <recommendedName>
        <fullName evidence="2">glutaminase</fullName>
        <ecNumber evidence="2">3.5.1.2</ecNumber>
    </recommendedName>
</protein>
<dbReference type="HAMAP" id="MF_01615">
    <property type="entry name" value="PdxT"/>
    <property type="match status" value="1"/>
</dbReference>
<dbReference type="PROSITE" id="PS01236">
    <property type="entry name" value="PDXT_SNO_1"/>
    <property type="match status" value="1"/>
</dbReference>
<dbReference type="FunFam" id="3.40.50.880:FF:000010">
    <property type="entry name" value="uncharacterized protein LOC100176842 isoform X2"/>
    <property type="match status" value="1"/>
</dbReference>
<keyword evidence="3" id="KW-0378">Hydrolase</keyword>
<name>A0A6J6I5Y5_9ZZZZ</name>
<evidence type="ECO:0000313" key="8">
    <source>
        <dbReference type="EMBL" id="CAB4621010.1"/>
    </source>
</evidence>
<evidence type="ECO:0000256" key="7">
    <source>
        <dbReference type="ARBA" id="ARBA00049534"/>
    </source>
</evidence>
<evidence type="ECO:0000256" key="6">
    <source>
        <dbReference type="ARBA" id="ARBA00023239"/>
    </source>
</evidence>
<comment type="similarity">
    <text evidence="1">Belongs to the glutaminase PdxT/SNO family.</text>
</comment>
<evidence type="ECO:0000256" key="3">
    <source>
        <dbReference type="ARBA" id="ARBA00022801"/>
    </source>
</evidence>
<dbReference type="PROSITE" id="PS51130">
    <property type="entry name" value="PDXT_SNO_2"/>
    <property type="match status" value="1"/>
</dbReference>
<dbReference type="GO" id="GO:0042823">
    <property type="term" value="P:pyridoxal phosphate biosynthetic process"/>
    <property type="evidence" value="ECO:0007669"/>
    <property type="project" value="InterPro"/>
</dbReference>
<comment type="catalytic activity">
    <reaction evidence="7">
        <text>L-glutamine + H2O = L-glutamate + NH4(+)</text>
        <dbReference type="Rhea" id="RHEA:15889"/>
        <dbReference type="ChEBI" id="CHEBI:15377"/>
        <dbReference type="ChEBI" id="CHEBI:28938"/>
        <dbReference type="ChEBI" id="CHEBI:29985"/>
        <dbReference type="ChEBI" id="CHEBI:58359"/>
        <dbReference type="EC" id="3.5.1.2"/>
    </reaction>
</comment>
<gene>
    <name evidence="8" type="ORF">UFOPK1835_01784</name>
</gene>
<evidence type="ECO:0000256" key="4">
    <source>
        <dbReference type="ARBA" id="ARBA00022898"/>
    </source>
</evidence>
<dbReference type="Gene3D" id="3.40.50.880">
    <property type="match status" value="1"/>
</dbReference>
<dbReference type="PIRSF" id="PIRSF005639">
    <property type="entry name" value="Glut_amidoT_SNO"/>
    <property type="match status" value="1"/>
</dbReference>
<evidence type="ECO:0000256" key="1">
    <source>
        <dbReference type="ARBA" id="ARBA00008345"/>
    </source>
</evidence>
<keyword evidence="6" id="KW-0456">Lyase</keyword>
<dbReference type="InterPro" id="IPR029062">
    <property type="entry name" value="Class_I_gatase-like"/>
</dbReference>
<keyword evidence="4" id="KW-0663">Pyridoxal phosphate</keyword>
<dbReference type="GO" id="GO:0005829">
    <property type="term" value="C:cytosol"/>
    <property type="evidence" value="ECO:0007669"/>
    <property type="project" value="TreeGrafter"/>
</dbReference>
<organism evidence="8">
    <name type="scientific">freshwater metagenome</name>
    <dbReference type="NCBI Taxonomy" id="449393"/>
    <lineage>
        <taxon>unclassified sequences</taxon>
        <taxon>metagenomes</taxon>
        <taxon>ecological metagenomes</taxon>
    </lineage>
</organism>
<dbReference type="CDD" id="cd01749">
    <property type="entry name" value="GATase1_PB"/>
    <property type="match status" value="1"/>
</dbReference>
<dbReference type="PANTHER" id="PTHR31559:SF0">
    <property type="entry name" value="PYRIDOXAL 5'-PHOSPHATE SYNTHASE SUBUNIT SNO1-RELATED"/>
    <property type="match status" value="1"/>
</dbReference>
<dbReference type="PROSITE" id="PS51273">
    <property type="entry name" value="GATASE_TYPE_1"/>
    <property type="match status" value="1"/>
</dbReference>
<reference evidence="8" key="1">
    <citation type="submission" date="2020-05" db="EMBL/GenBank/DDBJ databases">
        <authorList>
            <person name="Chiriac C."/>
            <person name="Salcher M."/>
            <person name="Ghai R."/>
            <person name="Kavagutti S V."/>
        </authorList>
    </citation>
    <scope>NUCLEOTIDE SEQUENCE</scope>
</reference>
<dbReference type="SUPFAM" id="SSF52317">
    <property type="entry name" value="Class I glutamine amidotransferase-like"/>
    <property type="match status" value="1"/>
</dbReference>
<dbReference type="PANTHER" id="PTHR31559">
    <property type="entry name" value="PYRIDOXAL 5'-PHOSPHATE SYNTHASE SUBUNIT SNO"/>
    <property type="match status" value="1"/>
</dbReference>
<keyword evidence="5" id="KW-0315">Glutamine amidotransferase</keyword>
<dbReference type="GO" id="GO:1903600">
    <property type="term" value="C:glutaminase complex"/>
    <property type="evidence" value="ECO:0007669"/>
    <property type="project" value="TreeGrafter"/>
</dbReference>
<dbReference type="Pfam" id="PF01174">
    <property type="entry name" value="SNO"/>
    <property type="match status" value="1"/>
</dbReference>
<dbReference type="GO" id="GO:0016829">
    <property type="term" value="F:lyase activity"/>
    <property type="evidence" value="ECO:0007669"/>
    <property type="project" value="UniProtKB-KW"/>
</dbReference>
<dbReference type="InterPro" id="IPR002161">
    <property type="entry name" value="PdxT/SNO"/>
</dbReference>
<dbReference type="EMBL" id="CAEZUP010000101">
    <property type="protein sequence ID" value="CAB4621010.1"/>
    <property type="molecule type" value="Genomic_DNA"/>
</dbReference>
<evidence type="ECO:0000256" key="2">
    <source>
        <dbReference type="ARBA" id="ARBA00012918"/>
    </source>
</evidence>
<dbReference type="InterPro" id="IPR021196">
    <property type="entry name" value="PdxT/SNO_CS"/>
</dbReference>
<dbReference type="GO" id="GO:0008614">
    <property type="term" value="P:pyridoxine metabolic process"/>
    <property type="evidence" value="ECO:0007669"/>
    <property type="project" value="TreeGrafter"/>
</dbReference>
<sequence>MPGPVVGVLALQGAVGLHSHALTRLGVEHLEVRNARDLAAVDALIFPGGESTAMSKLLTINALFEPVAARLEAGMPAFGTCAGMILLAANVIDGRADQRSFGAIDIDVRRNAFGRQIDSFEADLDVIGLPEAPVHAVFIRAPIVERVGPGVEILAAVDNGWPVACRQGNVMVTSFHPELEPDLRMHELFVRQVAA</sequence>
<dbReference type="GO" id="GO:0004359">
    <property type="term" value="F:glutaminase activity"/>
    <property type="evidence" value="ECO:0007669"/>
    <property type="project" value="UniProtKB-EC"/>
</dbReference>
<dbReference type="NCBIfam" id="TIGR03800">
    <property type="entry name" value="PLP_synth_Pdx2"/>
    <property type="match status" value="1"/>
</dbReference>
<dbReference type="AlphaFoldDB" id="A0A6J6I5Y5"/>
<evidence type="ECO:0000256" key="5">
    <source>
        <dbReference type="ARBA" id="ARBA00022962"/>
    </source>
</evidence>
<proteinExistence type="inferred from homology"/>